<feature type="transmembrane region" description="Helical" evidence="1">
    <location>
        <begin position="12"/>
        <end position="29"/>
    </location>
</feature>
<organism evidence="2 3">
    <name type="scientific">Papaver somniferum</name>
    <name type="common">Opium poppy</name>
    <dbReference type="NCBI Taxonomy" id="3469"/>
    <lineage>
        <taxon>Eukaryota</taxon>
        <taxon>Viridiplantae</taxon>
        <taxon>Streptophyta</taxon>
        <taxon>Embryophyta</taxon>
        <taxon>Tracheophyta</taxon>
        <taxon>Spermatophyta</taxon>
        <taxon>Magnoliopsida</taxon>
        <taxon>Ranunculales</taxon>
        <taxon>Papaveraceae</taxon>
        <taxon>Papaveroideae</taxon>
        <taxon>Papaver</taxon>
    </lineage>
</organism>
<evidence type="ECO:0000256" key="1">
    <source>
        <dbReference type="SAM" id="Phobius"/>
    </source>
</evidence>
<dbReference type="AlphaFoldDB" id="A0A4Y7KPD9"/>
<accession>A0A4Y7KPD9</accession>
<dbReference type="EMBL" id="CM010722">
    <property type="protein sequence ID" value="RZC74210.1"/>
    <property type="molecule type" value="Genomic_DNA"/>
</dbReference>
<keyword evidence="1" id="KW-0472">Membrane</keyword>
<gene>
    <name evidence="2" type="ORF">C5167_049681</name>
</gene>
<reference evidence="2 3" key="1">
    <citation type="journal article" date="2018" name="Science">
        <title>The opium poppy genome and morphinan production.</title>
        <authorList>
            <person name="Guo L."/>
            <person name="Winzer T."/>
            <person name="Yang X."/>
            <person name="Li Y."/>
            <person name="Ning Z."/>
            <person name="He Z."/>
            <person name="Teodor R."/>
            <person name="Lu Y."/>
            <person name="Bowser T.A."/>
            <person name="Graham I.A."/>
            <person name="Ye K."/>
        </authorList>
    </citation>
    <scope>NUCLEOTIDE SEQUENCE [LARGE SCALE GENOMIC DNA]</scope>
    <source>
        <strain evidence="3">cv. HN1</strain>
        <tissue evidence="2">Leaves</tissue>
    </source>
</reference>
<evidence type="ECO:0000313" key="3">
    <source>
        <dbReference type="Proteomes" id="UP000316621"/>
    </source>
</evidence>
<sequence length="70" mass="7601">MGGDAGSKVLRLFSFLGAGVICASAINLYRDIERKKLTQKQIAEEIVEKGNMGEIGDFCTSPGILFCLIY</sequence>
<dbReference type="Proteomes" id="UP000316621">
    <property type="component" value="Chromosome 8"/>
</dbReference>
<keyword evidence="1" id="KW-0812">Transmembrane</keyword>
<keyword evidence="3" id="KW-1185">Reference proteome</keyword>
<proteinExistence type="predicted"/>
<name>A0A4Y7KPD9_PAPSO</name>
<keyword evidence="1" id="KW-1133">Transmembrane helix</keyword>
<dbReference type="OMA" id="IGDFCTS"/>
<dbReference type="Gramene" id="RZC74210">
    <property type="protein sequence ID" value="RZC74210"/>
    <property type="gene ID" value="C5167_049681"/>
</dbReference>
<protein>
    <submittedName>
        <fullName evidence="2">Uncharacterized protein</fullName>
    </submittedName>
</protein>
<evidence type="ECO:0000313" key="2">
    <source>
        <dbReference type="EMBL" id="RZC74210.1"/>
    </source>
</evidence>